<comment type="caution">
    <text evidence="1">The sequence shown here is derived from an EMBL/GenBank/DDBJ whole genome shotgun (WGS) entry which is preliminary data.</text>
</comment>
<evidence type="ECO:0000313" key="1">
    <source>
        <dbReference type="EMBL" id="HFM96288.1"/>
    </source>
</evidence>
<reference evidence="1" key="1">
    <citation type="journal article" date="2020" name="mSystems">
        <title>Genome- and Community-Level Interaction Insights into Carbon Utilization and Element Cycling Functions of Hydrothermarchaeota in Hydrothermal Sediment.</title>
        <authorList>
            <person name="Zhou Z."/>
            <person name="Liu Y."/>
            <person name="Xu W."/>
            <person name="Pan J."/>
            <person name="Luo Z.H."/>
            <person name="Li M."/>
        </authorList>
    </citation>
    <scope>NUCLEOTIDE SEQUENCE [LARGE SCALE GENOMIC DNA]</scope>
    <source>
        <strain evidence="1">SpSt-418</strain>
    </source>
</reference>
<name>A0A7C3KBU3_9CYAN</name>
<accession>A0A7C3KBU3</accession>
<gene>
    <name evidence="1" type="ORF">ENR64_00695</name>
</gene>
<sequence>MSAVTVTTSELEHFRAILADYPDALNALAVIEDCEGDLEDAALSLAIQAGQEPNTGDRWLEGVAKSWRHVLCRADLKPQLQSGLSPGILLALTEHTTLPLKLATPVAIYVVKVGVQDFCHLFESKIQ</sequence>
<protein>
    <submittedName>
        <fullName evidence="1">Uncharacterized protein</fullName>
    </submittedName>
</protein>
<organism evidence="1">
    <name type="scientific">Oscillatoriales cyanobacterium SpSt-418</name>
    <dbReference type="NCBI Taxonomy" id="2282169"/>
    <lineage>
        <taxon>Bacteria</taxon>
        <taxon>Bacillati</taxon>
        <taxon>Cyanobacteriota</taxon>
        <taxon>Cyanophyceae</taxon>
        <taxon>Oscillatoriophycideae</taxon>
        <taxon>Oscillatoriales</taxon>
    </lineage>
</organism>
<dbReference type="AlphaFoldDB" id="A0A7C3KBU3"/>
<proteinExistence type="predicted"/>
<dbReference type="EMBL" id="DSRU01000013">
    <property type="protein sequence ID" value="HFM96288.1"/>
    <property type="molecule type" value="Genomic_DNA"/>
</dbReference>